<dbReference type="Proteomes" id="UP000886998">
    <property type="component" value="Unassembled WGS sequence"/>
</dbReference>
<reference evidence="1" key="1">
    <citation type="submission" date="2020-08" db="EMBL/GenBank/DDBJ databases">
        <title>Multicomponent nature underlies the extraordinary mechanical properties of spider dragline silk.</title>
        <authorList>
            <person name="Kono N."/>
            <person name="Nakamura H."/>
            <person name="Mori M."/>
            <person name="Yoshida Y."/>
            <person name="Ohtoshi R."/>
            <person name="Malay A.D."/>
            <person name="Moran D.A.P."/>
            <person name="Tomita M."/>
            <person name="Numata K."/>
            <person name="Arakawa K."/>
        </authorList>
    </citation>
    <scope>NUCLEOTIDE SEQUENCE</scope>
</reference>
<gene>
    <name evidence="1" type="ORF">TNIN_146581</name>
</gene>
<dbReference type="EMBL" id="BMAV01021498">
    <property type="protein sequence ID" value="GFY75580.1"/>
    <property type="molecule type" value="Genomic_DNA"/>
</dbReference>
<protein>
    <submittedName>
        <fullName evidence="1">Uncharacterized protein</fullName>
    </submittedName>
</protein>
<comment type="caution">
    <text evidence="1">The sequence shown here is derived from an EMBL/GenBank/DDBJ whole genome shotgun (WGS) entry which is preliminary data.</text>
</comment>
<organism evidence="1 2">
    <name type="scientific">Trichonephila inaurata madagascariensis</name>
    <dbReference type="NCBI Taxonomy" id="2747483"/>
    <lineage>
        <taxon>Eukaryota</taxon>
        <taxon>Metazoa</taxon>
        <taxon>Ecdysozoa</taxon>
        <taxon>Arthropoda</taxon>
        <taxon>Chelicerata</taxon>
        <taxon>Arachnida</taxon>
        <taxon>Araneae</taxon>
        <taxon>Araneomorphae</taxon>
        <taxon>Entelegynae</taxon>
        <taxon>Araneoidea</taxon>
        <taxon>Nephilidae</taxon>
        <taxon>Trichonephila</taxon>
        <taxon>Trichonephila inaurata</taxon>
    </lineage>
</organism>
<name>A0A8X6YM88_9ARAC</name>
<accession>A0A8X6YM88</accession>
<keyword evidence="2" id="KW-1185">Reference proteome</keyword>
<evidence type="ECO:0000313" key="2">
    <source>
        <dbReference type="Proteomes" id="UP000886998"/>
    </source>
</evidence>
<sequence>MVPSCRDHVWNVQKETSLKNRSTHGNNRESFHDTIRCSTDVCSTNHFQTPLGNEPVIQAPDLYPAYPALPKQCRFQLKLCQVRAA</sequence>
<evidence type="ECO:0000313" key="1">
    <source>
        <dbReference type="EMBL" id="GFY75580.1"/>
    </source>
</evidence>
<dbReference type="AlphaFoldDB" id="A0A8X6YM88"/>
<proteinExistence type="predicted"/>